<dbReference type="Pfam" id="PF25601">
    <property type="entry name" value="AAA_lid_14"/>
    <property type="match status" value="1"/>
</dbReference>
<dbReference type="InterPro" id="IPR025662">
    <property type="entry name" value="Sigma_54_int_dom_ATP-bd_1"/>
</dbReference>
<evidence type="ECO:0000256" key="5">
    <source>
        <dbReference type="ARBA" id="ARBA00023159"/>
    </source>
</evidence>
<feature type="domain" description="Response regulatory" evidence="9">
    <location>
        <begin position="9"/>
        <end position="123"/>
    </location>
</feature>
<dbReference type="Gene3D" id="1.10.8.60">
    <property type="match status" value="1"/>
</dbReference>
<evidence type="ECO:0000256" key="4">
    <source>
        <dbReference type="ARBA" id="ARBA00023125"/>
    </source>
</evidence>
<dbReference type="SUPFAM" id="SSF52172">
    <property type="entry name" value="CheY-like"/>
    <property type="match status" value="1"/>
</dbReference>
<keyword evidence="7" id="KW-0597">Phosphoprotein</keyword>
<dbReference type="InParanoid" id="W0DXW9"/>
<evidence type="ECO:0000256" key="1">
    <source>
        <dbReference type="ARBA" id="ARBA00022741"/>
    </source>
</evidence>
<dbReference type="InterPro" id="IPR058031">
    <property type="entry name" value="AAA_lid_NorR"/>
</dbReference>
<dbReference type="Proteomes" id="UP000005380">
    <property type="component" value="Chromosome"/>
</dbReference>
<dbReference type="PROSITE" id="PS00688">
    <property type="entry name" value="SIGMA54_INTERACT_3"/>
    <property type="match status" value="1"/>
</dbReference>
<dbReference type="PROSITE" id="PS50110">
    <property type="entry name" value="RESPONSE_REGULATORY"/>
    <property type="match status" value="1"/>
</dbReference>
<reference evidence="10 11" key="1">
    <citation type="submission" date="2013-12" db="EMBL/GenBank/DDBJ databases">
        <authorList>
            <consortium name="DOE Joint Genome Institute"/>
            <person name="Kappler U."/>
            <person name="Huntemann M."/>
            <person name="Han J."/>
            <person name="Chen A."/>
            <person name="Kyrpides N."/>
            <person name="Mavromatis K."/>
            <person name="Markowitz V."/>
            <person name="Palaniappan K."/>
            <person name="Ivanova N."/>
            <person name="Schaumberg A."/>
            <person name="Pati A."/>
            <person name="Liolios K."/>
            <person name="Nordberg H.P."/>
            <person name="Cantor M.N."/>
            <person name="Hua S.X."/>
            <person name="Woyke T."/>
        </authorList>
    </citation>
    <scope>NUCLEOTIDE SEQUENCE [LARGE SCALE GENOMIC DNA]</scope>
    <source>
        <strain evidence="11">AL2</strain>
    </source>
</reference>
<dbReference type="FunFam" id="3.40.50.300:FF:000006">
    <property type="entry name" value="DNA-binding transcriptional regulator NtrC"/>
    <property type="match status" value="1"/>
</dbReference>
<dbReference type="STRING" id="717772.THIAE_07920"/>
<dbReference type="InterPro" id="IPR025944">
    <property type="entry name" value="Sigma_54_int_dom_CS"/>
</dbReference>
<dbReference type="Pfam" id="PF00158">
    <property type="entry name" value="Sigma54_activat"/>
    <property type="match status" value="1"/>
</dbReference>
<evidence type="ECO:0000313" key="11">
    <source>
        <dbReference type="Proteomes" id="UP000005380"/>
    </source>
</evidence>
<dbReference type="KEGG" id="tao:THIAE_07920"/>
<dbReference type="Gene3D" id="1.10.10.60">
    <property type="entry name" value="Homeodomain-like"/>
    <property type="match status" value="1"/>
</dbReference>
<gene>
    <name evidence="10" type="ORF">THIAE_07920</name>
</gene>
<dbReference type="EMBL" id="CP007030">
    <property type="protein sequence ID" value="AHF01691.1"/>
    <property type="molecule type" value="Genomic_DNA"/>
</dbReference>
<dbReference type="PRINTS" id="PR01590">
    <property type="entry name" value="HTHFIS"/>
</dbReference>
<dbReference type="SUPFAM" id="SSF52540">
    <property type="entry name" value="P-loop containing nucleoside triphosphate hydrolases"/>
    <property type="match status" value="1"/>
</dbReference>
<dbReference type="InterPro" id="IPR003593">
    <property type="entry name" value="AAA+_ATPase"/>
</dbReference>
<dbReference type="eggNOG" id="COG2204">
    <property type="taxonomic scope" value="Bacteria"/>
</dbReference>
<dbReference type="HOGENOM" id="CLU_000445_0_6_6"/>
<dbReference type="SMART" id="SM00448">
    <property type="entry name" value="REC"/>
    <property type="match status" value="1"/>
</dbReference>
<evidence type="ECO:0000256" key="7">
    <source>
        <dbReference type="PROSITE-ProRule" id="PRU00169"/>
    </source>
</evidence>
<organism evidence="10 11">
    <name type="scientific">Thiomicrospira aerophila AL3</name>
    <dbReference type="NCBI Taxonomy" id="717772"/>
    <lineage>
        <taxon>Bacteria</taxon>
        <taxon>Pseudomonadati</taxon>
        <taxon>Pseudomonadota</taxon>
        <taxon>Gammaproteobacteria</taxon>
        <taxon>Thiotrichales</taxon>
        <taxon>Piscirickettsiaceae</taxon>
        <taxon>Thiomicrospira</taxon>
    </lineage>
</organism>
<dbReference type="AlphaFoldDB" id="W0DXW9"/>
<evidence type="ECO:0000256" key="6">
    <source>
        <dbReference type="ARBA" id="ARBA00023163"/>
    </source>
</evidence>
<sequence length="456" mass="50757">MIEPRLKPVLFVVEDDPDMAALLAELAKTTGFDTKIFLTTEQAKQAIHLNPPAIVLTDLRLPDGDGLSVLNCVKRSSLDTYTVLITGYATLDDAIQGFKMGLYDLITKPFDIAQMTALLQRLMEQVQHRKSMLKLKTRLAQLDNYELHPICQSPKIKQVYQLVQQVCQMDVPVLIEGETGVGKGVLAKYIHQHSPRAQGAYFEINCAAVPANLIESELFGHEKGAFTGAQARKLGLLELADGGTLLLDEINSMSAEVQAKLLHFLQNQTLIRVGGQTTIQVDVRLIFASNQNLQSLVQAGDFRQDLFYRINVFPVVLPPLRERPEDIQALAELFLSRFSQKFNKPVSSLSADALAQLKAYDWPGNIRELENIIQRAVVLAQSAQIEVNQLPQELRPAPSHIELVPGLVVAENTSLEQLETLWINFTLERCQGNKSQAARQLGIDASTLHRKLARLN</sequence>
<dbReference type="SMART" id="SM00382">
    <property type="entry name" value="AAA"/>
    <property type="match status" value="1"/>
</dbReference>
<dbReference type="Gene3D" id="3.40.50.300">
    <property type="entry name" value="P-loop containing nucleotide triphosphate hydrolases"/>
    <property type="match status" value="1"/>
</dbReference>
<dbReference type="InterPro" id="IPR002078">
    <property type="entry name" value="Sigma_54_int"/>
</dbReference>
<protein>
    <submittedName>
        <fullName evidence="10">Fis family transcriptional regulator</fullName>
    </submittedName>
</protein>
<dbReference type="Pfam" id="PF00072">
    <property type="entry name" value="Response_reg"/>
    <property type="match status" value="1"/>
</dbReference>
<dbReference type="FunFam" id="1.10.8.60:FF:000014">
    <property type="entry name" value="DNA-binding transcriptional regulator NtrC"/>
    <property type="match status" value="1"/>
</dbReference>
<dbReference type="CDD" id="cd00009">
    <property type="entry name" value="AAA"/>
    <property type="match status" value="1"/>
</dbReference>
<dbReference type="GO" id="GO:0043565">
    <property type="term" value="F:sequence-specific DNA binding"/>
    <property type="evidence" value="ECO:0007669"/>
    <property type="project" value="InterPro"/>
</dbReference>
<dbReference type="PROSITE" id="PS00675">
    <property type="entry name" value="SIGMA54_INTERACT_1"/>
    <property type="match status" value="1"/>
</dbReference>
<keyword evidence="2" id="KW-0067">ATP-binding</keyword>
<dbReference type="Gene3D" id="3.40.50.2300">
    <property type="match status" value="1"/>
</dbReference>
<keyword evidence="5" id="KW-0010">Activator</keyword>
<dbReference type="GO" id="GO:0005524">
    <property type="term" value="F:ATP binding"/>
    <property type="evidence" value="ECO:0007669"/>
    <property type="project" value="UniProtKB-KW"/>
</dbReference>
<keyword evidence="11" id="KW-1185">Reference proteome</keyword>
<feature type="modified residue" description="4-aspartylphosphate" evidence="7">
    <location>
        <position position="58"/>
    </location>
</feature>
<dbReference type="PANTHER" id="PTHR32071">
    <property type="entry name" value="TRANSCRIPTIONAL REGULATORY PROTEIN"/>
    <property type="match status" value="1"/>
</dbReference>
<feature type="domain" description="Sigma-54 factor interaction" evidence="8">
    <location>
        <begin position="149"/>
        <end position="378"/>
    </location>
</feature>
<dbReference type="Pfam" id="PF02954">
    <property type="entry name" value="HTH_8"/>
    <property type="match status" value="1"/>
</dbReference>
<dbReference type="InterPro" id="IPR002197">
    <property type="entry name" value="HTH_Fis"/>
</dbReference>
<evidence type="ECO:0000313" key="10">
    <source>
        <dbReference type="EMBL" id="AHF01691.1"/>
    </source>
</evidence>
<evidence type="ECO:0000256" key="3">
    <source>
        <dbReference type="ARBA" id="ARBA00023015"/>
    </source>
</evidence>
<name>W0DXW9_9GAMM</name>
<keyword evidence="6" id="KW-0804">Transcription</keyword>
<dbReference type="PROSITE" id="PS50045">
    <property type="entry name" value="SIGMA54_INTERACT_4"/>
    <property type="match status" value="1"/>
</dbReference>
<dbReference type="CDD" id="cd00156">
    <property type="entry name" value="REC"/>
    <property type="match status" value="1"/>
</dbReference>
<dbReference type="InterPro" id="IPR025943">
    <property type="entry name" value="Sigma_54_int_dom_ATP-bd_2"/>
</dbReference>
<dbReference type="InterPro" id="IPR001789">
    <property type="entry name" value="Sig_transdc_resp-reg_receiver"/>
</dbReference>
<proteinExistence type="predicted"/>
<dbReference type="GO" id="GO:0006355">
    <property type="term" value="P:regulation of DNA-templated transcription"/>
    <property type="evidence" value="ECO:0007669"/>
    <property type="project" value="InterPro"/>
</dbReference>
<evidence type="ECO:0000256" key="2">
    <source>
        <dbReference type="ARBA" id="ARBA00022840"/>
    </source>
</evidence>
<dbReference type="RefSeq" id="WP_006460670.1">
    <property type="nucleotide sequence ID" value="NZ_CP007030.1"/>
</dbReference>
<keyword evidence="1" id="KW-0547">Nucleotide-binding</keyword>
<evidence type="ECO:0000259" key="9">
    <source>
        <dbReference type="PROSITE" id="PS50110"/>
    </source>
</evidence>
<dbReference type="GO" id="GO:0000160">
    <property type="term" value="P:phosphorelay signal transduction system"/>
    <property type="evidence" value="ECO:0007669"/>
    <property type="project" value="InterPro"/>
</dbReference>
<dbReference type="InterPro" id="IPR027417">
    <property type="entry name" value="P-loop_NTPase"/>
</dbReference>
<accession>W0DXW9</accession>
<evidence type="ECO:0000259" key="8">
    <source>
        <dbReference type="PROSITE" id="PS50045"/>
    </source>
</evidence>
<keyword evidence="4" id="KW-0238">DNA-binding</keyword>
<dbReference type="InterPro" id="IPR011006">
    <property type="entry name" value="CheY-like_superfamily"/>
</dbReference>
<dbReference type="SUPFAM" id="SSF46689">
    <property type="entry name" value="Homeodomain-like"/>
    <property type="match status" value="1"/>
</dbReference>
<dbReference type="PROSITE" id="PS00676">
    <property type="entry name" value="SIGMA54_INTERACT_2"/>
    <property type="match status" value="1"/>
</dbReference>
<keyword evidence="3" id="KW-0805">Transcription regulation</keyword>
<dbReference type="InterPro" id="IPR009057">
    <property type="entry name" value="Homeodomain-like_sf"/>
</dbReference>